<name>I0IFH7_PHYMF</name>
<dbReference type="NCBIfam" id="NF011071">
    <property type="entry name" value="PRK14501.1"/>
    <property type="match status" value="1"/>
</dbReference>
<evidence type="ECO:0000256" key="1">
    <source>
        <dbReference type="ARBA" id="ARBA00006330"/>
    </source>
</evidence>
<dbReference type="GO" id="GO:0004805">
    <property type="term" value="F:trehalose-phosphatase activity"/>
    <property type="evidence" value="ECO:0007669"/>
    <property type="project" value="UniProtKB-EC"/>
</dbReference>
<dbReference type="InterPro" id="IPR006379">
    <property type="entry name" value="HAD-SF_hydro_IIB"/>
</dbReference>
<keyword evidence="4" id="KW-1185">Reference proteome</keyword>
<dbReference type="CDD" id="cd03788">
    <property type="entry name" value="GT20_TPS"/>
    <property type="match status" value="1"/>
</dbReference>
<dbReference type="STRING" id="1142394.PSMK_18560"/>
<dbReference type="GO" id="GO:0005992">
    <property type="term" value="P:trehalose biosynthetic process"/>
    <property type="evidence" value="ECO:0007669"/>
    <property type="project" value="InterPro"/>
</dbReference>
<keyword evidence="3" id="KW-0328">Glycosyltransferase</keyword>
<dbReference type="Pfam" id="PF02358">
    <property type="entry name" value="Trehalose_PPase"/>
    <property type="match status" value="1"/>
</dbReference>
<dbReference type="SUPFAM" id="SSF56784">
    <property type="entry name" value="HAD-like"/>
    <property type="match status" value="1"/>
</dbReference>
<dbReference type="InterPro" id="IPR023214">
    <property type="entry name" value="HAD_sf"/>
</dbReference>
<gene>
    <name evidence="3" type="ordered locus">PSMK_18560</name>
</gene>
<dbReference type="InterPro" id="IPR001830">
    <property type="entry name" value="Glyco_trans_20"/>
</dbReference>
<comment type="similarity">
    <text evidence="1">In the C-terminal section; belongs to the trehalose phosphatase family.</text>
</comment>
<dbReference type="HOGENOM" id="CLU_002351_3_3_0"/>
<dbReference type="Gene3D" id="3.40.50.1000">
    <property type="entry name" value="HAD superfamily/HAD-like"/>
    <property type="match status" value="1"/>
</dbReference>
<dbReference type="Proteomes" id="UP000007881">
    <property type="component" value="Chromosome"/>
</dbReference>
<dbReference type="EC" id="3.1.3.12" evidence="3"/>
<dbReference type="NCBIfam" id="TIGR00685">
    <property type="entry name" value="T6PP"/>
    <property type="match status" value="1"/>
</dbReference>
<dbReference type="Pfam" id="PF00982">
    <property type="entry name" value="Glyco_transf_20"/>
    <property type="match status" value="1"/>
</dbReference>
<dbReference type="CDD" id="cd01627">
    <property type="entry name" value="HAD_TPP"/>
    <property type="match status" value="1"/>
</dbReference>
<accession>I0IFH7</accession>
<keyword evidence="3" id="KW-0808">Transferase</keyword>
<protein>
    <submittedName>
        <fullName evidence="3">Alpha,alpha-trehalose-phosphate synthase/trehalose-phosphatase</fullName>
        <ecNumber evidence="3">2.4.1.15</ecNumber>
        <ecNumber evidence="3">3.1.3.12</ecNumber>
    </submittedName>
</protein>
<dbReference type="PANTHER" id="PTHR10788:SF106">
    <property type="entry name" value="BCDNA.GH08860"/>
    <property type="match status" value="1"/>
</dbReference>
<dbReference type="KEGG" id="phm:PSMK_18560"/>
<evidence type="ECO:0000256" key="2">
    <source>
        <dbReference type="ARBA" id="ARBA00008799"/>
    </source>
</evidence>
<dbReference type="InterPro" id="IPR003337">
    <property type="entry name" value="Trehalose_PPase"/>
</dbReference>
<dbReference type="PANTHER" id="PTHR10788">
    <property type="entry name" value="TREHALOSE-6-PHOSPHATE SYNTHASE"/>
    <property type="match status" value="1"/>
</dbReference>
<dbReference type="EMBL" id="AP012338">
    <property type="protein sequence ID" value="BAM04015.1"/>
    <property type="molecule type" value="Genomic_DNA"/>
</dbReference>
<keyword evidence="3" id="KW-0378">Hydrolase</keyword>
<comment type="similarity">
    <text evidence="2">Belongs to the glycosyltransferase 20 family.</text>
</comment>
<dbReference type="GO" id="GO:0003825">
    <property type="term" value="F:alpha,alpha-trehalose-phosphate synthase (UDP-forming) activity"/>
    <property type="evidence" value="ECO:0007669"/>
    <property type="project" value="UniProtKB-EC"/>
</dbReference>
<dbReference type="Gene3D" id="3.30.70.1020">
    <property type="entry name" value="Trehalose-6-phosphate phosphatase related protein, domain 2"/>
    <property type="match status" value="1"/>
</dbReference>
<dbReference type="GO" id="GO:0005829">
    <property type="term" value="C:cytosol"/>
    <property type="evidence" value="ECO:0007669"/>
    <property type="project" value="TreeGrafter"/>
</dbReference>
<dbReference type="eggNOG" id="COG0380">
    <property type="taxonomic scope" value="Bacteria"/>
</dbReference>
<dbReference type="eggNOG" id="COG1877">
    <property type="taxonomic scope" value="Bacteria"/>
</dbReference>
<sequence>MSNRLPFSLAADGAACRSVGGLASALGGVGELFGLVWIGWSGAAPSHRTDAVDAAERQAVANAAQTLGCDCRSVPMNQGEADGFYRGLANASLWPLLHDDLAHFRYRPDWWDAYAAVNERFAEAVAGAASPGERVWIHDYHLMLLPGLLRRRRPDLRIGFFLHTPFPSADAFRRHPRREELLAGVLGAGLIGFQTRRHLEHFEEAAQRIGGHACGAGGIRHRRGRTRTGVFPIGIDASRFERGLADPATAAYAERLAAARGGRRLVLSVERLDPTKGIPQKLDAIEAFLELHPGQKEEVEFLLIAVPSREDAPAYRRLREEVEGRVGRINGKHGAPDRVPVRLICRGVGFHELCALYRSADACLVTPLADGMNLVAKEYLACQPEGGGGVLVLSEFAGAADELRGALRVNPHDTLAVAGAIAEALTRPEDARRAALAPMREHVRTHHAGGWATRFLAALDAAAACSRPQPRPTRTLREADLAAFAASAAGRKALFLDYDGTLRGFVDDPERATPQPPLRRVLRALSERDDLDVFIVSGRKLDFLRRHLGGYGFTLVGEHGHAWCKPGEEPEALDDAAGPAWRPVVTATMKRFAEATPGSHVEEKAAGVVWHHRRADRELGRRRALELAEQLVADTAGSAARVTQGKRIVEVTDQRADKGDAVDRFLGEASAAGTPYAAVLCIGDDRTDEAMFRGRRGDPAAVTVRVGPGETAAAFRVAGTDRVLALLCAIAAEPDRALAGV</sequence>
<proteinExistence type="inferred from homology"/>
<dbReference type="EC" id="2.4.1.15" evidence="3"/>
<dbReference type="SUPFAM" id="SSF53756">
    <property type="entry name" value="UDP-Glycosyltransferase/glycogen phosphorylase"/>
    <property type="match status" value="1"/>
</dbReference>
<evidence type="ECO:0000313" key="4">
    <source>
        <dbReference type="Proteomes" id="UP000007881"/>
    </source>
</evidence>
<dbReference type="AlphaFoldDB" id="I0IFH7"/>
<dbReference type="Gene3D" id="3.40.50.2000">
    <property type="entry name" value="Glycogen Phosphorylase B"/>
    <property type="match status" value="2"/>
</dbReference>
<reference evidence="3 4" key="1">
    <citation type="submission" date="2012-02" db="EMBL/GenBank/DDBJ databases">
        <title>Complete genome sequence of Phycisphaera mikurensis NBRC 102666.</title>
        <authorList>
            <person name="Ankai A."/>
            <person name="Hosoyama A."/>
            <person name="Terui Y."/>
            <person name="Sekine M."/>
            <person name="Fukai R."/>
            <person name="Kato Y."/>
            <person name="Nakamura S."/>
            <person name="Yamada-Narita S."/>
            <person name="Kawakoshi A."/>
            <person name="Fukunaga Y."/>
            <person name="Yamazaki S."/>
            <person name="Fujita N."/>
        </authorList>
    </citation>
    <scope>NUCLEOTIDE SEQUENCE [LARGE SCALE GENOMIC DNA]</scope>
    <source>
        <strain evidence="4">NBRC 102666 / KCTC 22515 / FYK2301M01</strain>
    </source>
</reference>
<dbReference type="InterPro" id="IPR036412">
    <property type="entry name" value="HAD-like_sf"/>
</dbReference>
<organism evidence="3 4">
    <name type="scientific">Phycisphaera mikurensis (strain NBRC 102666 / KCTC 22515 / FYK2301M01)</name>
    <dbReference type="NCBI Taxonomy" id="1142394"/>
    <lineage>
        <taxon>Bacteria</taxon>
        <taxon>Pseudomonadati</taxon>
        <taxon>Planctomycetota</taxon>
        <taxon>Phycisphaerae</taxon>
        <taxon>Phycisphaerales</taxon>
        <taxon>Phycisphaeraceae</taxon>
        <taxon>Phycisphaera</taxon>
    </lineage>
</organism>
<dbReference type="NCBIfam" id="TIGR01484">
    <property type="entry name" value="HAD-SF-IIB"/>
    <property type="match status" value="1"/>
</dbReference>
<evidence type="ECO:0000313" key="3">
    <source>
        <dbReference type="EMBL" id="BAM04015.1"/>
    </source>
</evidence>